<dbReference type="Proteomes" id="UP000075182">
    <property type="component" value="Unassembled WGS sequence"/>
</dbReference>
<reference evidence="1 2" key="1">
    <citation type="submission" date="2016-02" db="EMBL/GenBank/DDBJ databases">
        <authorList>
            <consortium name="Pathogen Informatics"/>
        </authorList>
    </citation>
    <scope>NUCLEOTIDE SEQUENCE [LARGE SCALE GENOMIC DNA]</scope>
    <source>
        <strain evidence="1 2">SS999</strain>
    </source>
</reference>
<proteinExistence type="predicted"/>
<evidence type="ECO:0000313" key="1">
    <source>
        <dbReference type="EMBL" id="CYX66089.1"/>
    </source>
</evidence>
<name>A0A116RFY0_STRSU</name>
<accession>A0A116RFY0</accession>
<gene>
    <name evidence="1" type="ORF">ERS132536_01083</name>
</gene>
<dbReference type="AlphaFoldDB" id="A0A116RFY0"/>
<protein>
    <submittedName>
        <fullName evidence="1">Uncharacterized protein</fullName>
    </submittedName>
</protein>
<dbReference type="EMBL" id="FIMD01000006">
    <property type="protein sequence ID" value="CYX66089.1"/>
    <property type="molecule type" value="Genomic_DNA"/>
</dbReference>
<evidence type="ECO:0000313" key="2">
    <source>
        <dbReference type="Proteomes" id="UP000075182"/>
    </source>
</evidence>
<sequence>MRATQDVLKNTKGIECVLNAGCSEKIRKRKEQRVFRFELERQRGG</sequence>
<organism evidence="1 2">
    <name type="scientific">Streptococcus suis</name>
    <dbReference type="NCBI Taxonomy" id="1307"/>
    <lineage>
        <taxon>Bacteria</taxon>
        <taxon>Bacillati</taxon>
        <taxon>Bacillota</taxon>
        <taxon>Bacilli</taxon>
        <taxon>Lactobacillales</taxon>
        <taxon>Streptococcaceae</taxon>
        <taxon>Streptococcus</taxon>
    </lineage>
</organism>